<dbReference type="GO" id="GO:0043023">
    <property type="term" value="F:ribosomal large subunit binding"/>
    <property type="evidence" value="ECO:0007669"/>
    <property type="project" value="TreeGrafter"/>
</dbReference>
<dbReference type="RefSeq" id="WP_220161870.1">
    <property type="nucleotide sequence ID" value="NZ_CP080507.1"/>
</dbReference>
<evidence type="ECO:0000313" key="5">
    <source>
        <dbReference type="Proteomes" id="UP000825051"/>
    </source>
</evidence>
<dbReference type="SUPFAM" id="SSF81301">
    <property type="entry name" value="Nucleotidyltransferase"/>
    <property type="match status" value="1"/>
</dbReference>
<dbReference type="InterPro" id="IPR043519">
    <property type="entry name" value="NT_sf"/>
</dbReference>
<keyword evidence="2" id="KW-0963">Cytoplasm</keyword>
<dbReference type="KEGG" id="ole:K0B96_15900"/>
<feature type="compositionally biased region" description="Low complexity" evidence="3">
    <location>
        <begin position="134"/>
        <end position="150"/>
    </location>
</feature>
<dbReference type="Gene3D" id="3.30.460.10">
    <property type="entry name" value="Beta Polymerase, domain 2"/>
    <property type="match status" value="1"/>
</dbReference>
<dbReference type="PANTHER" id="PTHR21043">
    <property type="entry name" value="IOJAP SUPERFAMILY ORTHOLOG"/>
    <property type="match status" value="1"/>
</dbReference>
<comment type="subunit">
    <text evidence="2">Interacts with ribosomal protein uL14 (rplN).</text>
</comment>
<dbReference type="HAMAP" id="MF_01477">
    <property type="entry name" value="Iojap_RsfS"/>
    <property type="match status" value="1"/>
</dbReference>
<dbReference type="Proteomes" id="UP000825051">
    <property type="component" value="Chromosome"/>
</dbReference>
<dbReference type="GO" id="GO:0042256">
    <property type="term" value="P:cytosolic ribosome assembly"/>
    <property type="evidence" value="ECO:0007669"/>
    <property type="project" value="UniProtKB-UniRule"/>
</dbReference>
<organism evidence="4 5">
    <name type="scientific">Horticoccus luteus</name>
    <dbReference type="NCBI Taxonomy" id="2862869"/>
    <lineage>
        <taxon>Bacteria</taxon>
        <taxon>Pseudomonadati</taxon>
        <taxon>Verrucomicrobiota</taxon>
        <taxon>Opitutia</taxon>
        <taxon>Opitutales</taxon>
        <taxon>Opitutaceae</taxon>
        <taxon>Horticoccus</taxon>
    </lineage>
</organism>
<evidence type="ECO:0000256" key="1">
    <source>
        <dbReference type="ARBA" id="ARBA00010574"/>
    </source>
</evidence>
<gene>
    <name evidence="2 4" type="primary">rsfS</name>
    <name evidence="4" type="ORF">K0B96_15900</name>
</gene>
<dbReference type="GO" id="GO:0005737">
    <property type="term" value="C:cytoplasm"/>
    <property type="evidence" value="ECO:0007669"/>
    <property type="project" value="UniProtKB-SubCell"/>
</dbReference>
<comment type="similarity">
    <text evidence="1 2">Belongs to the Iojap/RsfS family.</text>
</comment>
<protein>
    <recommendedName>
        <fullName evidence="2">Ribosomal silencing factor RsfS</fullName>
    </recommendedName>
</protein>
<reference evidence="4" key="1">
    <citation type="submission" date="2021-08" db="EMBL/GenBank/DDBJ databases">
        <title>Genome of a novel bacterium of the phylum Verrucomicrobia, Oleiharenicola sp. KSB-15.</title>
        <authorList>
            <person name="Chung J.-H."/>
            <person name="Ahn J.-H."/>
            <person name="Yoon Y."/>
            <person name="Kim D.-Y."/>
            <person name="An S.-H."/>
            <person name="Park I."/>
            <person name="Yeon J."/>
        </authorList>
    </citation>
    <scope>NUCLEOTIDE SEQUENCE</scope>
    <source>
        <strain evidence="4">KSB-15</strain>
    </source>
</reference>
<comment type="subcellular location">
    <subcellularLocation>
        <location evidence="2">Cytoplasm</location>
    </subcellularLocation>
</comment>
<dbReference type="NCBIfam" id="TIGR00090">
    <property type="entry name" value="rsfS_iojap_ybeB"/>
    <property type="match status" value="1"/>
</dbReference>
<evidence type="ECO:0000256" key="3">
    <source>
        <dbReference type="SAM" id="MobiDB-lite"/>
    </source>
</evidence>
<dbReference type="PANTHER" id="PTHR21043:SF0">
    <property type="entry name" value="MITOCHONDRIAL ASSEMBLY OF RIBOSOMAL LARGE SUBUNIT PROTEIN 1"/>
    <property type="match status" value="1"/>
</dbReference>
<evidence type="ECO:0000256" key="2">
    <source>
        <dbReference type="HAMAP-Rule" id="MF_01477"/>
    </source>
</evidence>
<accession>A0A8F9TTH9</accession>
<keyword evidence="2" id="KW-0678">Repressor</keyword>
<evidence type="ECO:0000313" key="4">
    <source>
        <dbReference type="EMBL" id="QYM78766.1"/>
    </source>
</evidence>
<dbReference type="GO" id="GO:0090071">
    <property type="term" value="P:negative regulation of ribosome biogenesis"/>
    <property type="evidence" value="ECO:0007669"/>
    <property type="project" value="UniProtKB-UniRule"/>
</dbReference>
<feature type="region of interest" description="Disordered" evidence="3">
    <location>
        <begin position="125"/>
        <end position="158"/>
    </location>
</feature>
<dbReference type="Pfam" id="PF02410">
    <property type="entry name" value="RsfS"/>
    <property type="match status" value="1"/>
</dbReference>
<dbReference type="EMBL" id="CP080507">
    <property type="protein sequence ID" value="QYM78766.1"/>
    <property type="molecule type" value="Genomic_DNA"/>
</dbReference>
<dbReference type="GO" id="GO:0017148">
    <property type="term" value="P:negative regulation of translation"/>
    <property type="evidence" value="ECO:0007669"/>
    <property type="project" value="UniProtKB-UniRule"/>
</dbReference>
<dbReference type="InterPro" id="IPR004394">
    <property type="entry name" value="Iojap/RsfS/C7orf30"/>
</dbReference>
<keyword evidence="2" id="KW-0810">Translation regulation</keyword>
<name>A0A8F9TTH9_9BACT</name>
<proteinExistence type="inferred from homology"/>
<keyword evidence="5" id="KW-1185">Reference proteome</keyword>
<dbReference type="AlphaFoldDB" id="A0A8F9TTH9"/>
<comment type="function">
    <text evidence="2">Functions as a ribosomal silencing factor. Interacts with ribosomal protein uL14 (rplN), blocking formation of intersubunit bridge B8. Prevents association of the 30S and 50S ribosomal subunits and the formation of functional ribosomes, thus repressing translation.</text>
</comment>
<sequence>MKPKKSSSLELVTLCCRALDGKKAEALRVLDVSELSTITDYLVIATGGSEPHLRALRVELEKAVDAAKTHILGMDTAQESGWLVVDLFDVMVHIFLPAQREHYGLERLWKDAAELPVAKLLAPPKPAAKRRAATAKPAATAAKPRATAAKPRAKKPKK</sequence>